<gene>
    <name evidence="2" type="ORF">DNL40_02455</name>
</gene>
<evidence type="ECO:0000313" key="2">
    <source>
        <dbReference type="EMBL" id="PZR55252.1"/>
    </source>
</evidence>
<dbReference type="EMBL" id="QKWH01000001">
    <property type="protein sequence ID" value="PZR55252.1"/>
    <property type="molecule type" value="Genomic_DNA"/>
</dbReference>
<evidence type="ECO:0000313" key="3">
    <source>
        <dbReference type="Proteomes" id="UP000248783"/>
    </source>
</evidence>
<comment type="caution">
    <text evidence="2">The sequence shown here is derived from an EMBL/GenBank/DDBJ whole genome shotgun (WGS) entry which is preliminary data.</text>
</comment>
<reference evidence="2 3" key="1">
    <citation type="submission" date="2018-06" db="EMBL/GenBank/DDBJ databases">
        <title>Whole genome sequencing of a novel hydrocarbon degrading bacterial strain, PW21 isolated from oil contaminated produced water sample.</title>
        <authorList>
            <person name="Nagkirti P."/>
            <person name="Shaikh A."/>
            <person name="Gowdaman V."/>
            <person name="Engineer A.E."/>
            <person name="Dagar S."/>
            <person name="Dhakephalkar P.K."/>
        </authorList>
    </citation>
    <scope>NUCLEOTIDE SEQUENCE [LARGE SCALE GENOMIC DNA]</scope>
    <source>
        <strain evidence="2 3">PW21</strain>
    </source>
</reference>
<dbReference type="Proteomes" id="UP000248783">
    <property type="component" value="Unassembled WGS sequence"/>
</dbReference>
<keyword evidence="3" id="KW-1185">Reference proteome</keyword>
<accession>A0A2W5WX70</accession>
<dbReference type="RefSeq" id="WP_111249616.1">
    <property type="nucleotide sequence ID" value="NZ_QKWH01000001.1"/>
</dbReference>
<evidence type="ECO:0000256" key="1">
    <source>
        <dbReference type="SAM" id="MobiDB-lite"/>
    </source>
</evidence>
<proteinExistence type="predicted"/>
<protein>
    <submittedName>
        <fullName evidence="2">Uncharacterized protein</fullName>
    </submittedName>
</protein>
<organism evidence="2 3">
    <name type="scientific">Xylanimonas oleitrophica</name>
    <dbReference type="NCBI Taxonomy" id="2607479"/>
    <lineage>
        <taxon>Bacteria</taxon>
        <taxon>Bacillati</taxon>
        <taxon>Actinomycetota</taxon>
        <taxon>Actinomycetes</taxon>
        <taxon>Micrococcales</taxon>
        <taxon>Promicromonosporaceae</taxon>
        <taxon>Xylanimonas</taxon>
    </lineage>
</organism>
<feature type="region of interest" description="Disordered" evidence="1">
    <location>
        <begin position="1"/>
        <end position="25"/>
    </location>
</feature>
<name>A0A2W5WX70_9MICO</name>
<sequence length="226" mass="24400">MPAFDCPKCGKTHPRGCQGHRSGAPDEPCTKYPIRGGTHCDTHGGRAPQVKAAAARRAEAARLEKAAADLLVEAYGDDVPKVDPTEAILRAVSWKHAEVLALRRMVADLEERERVWGVTKDVQGGKDSGTTFEAKTNIWWAKLGEAERALVDFAAKAIAAGVEERKVRLAEQQGDLVSIALRRILDGLLEALVVAGLTPAMRAVWDEQVPVIVPRELRRVGGGEGS</sequence>
<dbReference type="AlphaFoldDB" id="A0A2W5WX70"/>